<reference evidence="1" key="1">
    <citation type="submission" date="2022-06" db="EMBL/GenBank/DDBJ databases">
        <authorList>
            <person name="Legras J.-L."/>
            <person name="Devillers H."/>
            <person name="Grondin C."/>
        </authorList>
    </citation>
    <scope>NUCLEOTIDE SEQUENCE</scope>
    <source>
        <strain evidence="1">CLIB 1444</strain>
    </source>
</reference>
<accession>A0ACA9YFN8</accession>
<dbReference type="EMBL" id="CALSDN010000016">
    <property type="protein sequence ID" value="CAH6723576.1"/>
    <property type="molecule type" value="Genomic_DNA"/>
</dbReference>
<comment type="caution">
    <text evidence="1">The sequence shown here is derived from an EMBL/GenBank/DDBJ whole genome shotgun (WGS) entry which is preliminary data.</text>
</comment>
<proteinExistence type="predicted"/>
<keyword evidence="2" id="KW-1185">Reference proteome</keyword>
<evidence type="ECO:0000313" key="2">
    <source>
        <dbReference type="Proteomes" id="UP001152531"/>
    </source>
</evidence>
<evidence type="ECO:0000313" key="1">
    <source>
        <dbReference type="EMBL" id="CAH6723576.1"/>
    </source>
</evidence>
<name>A0ACA9YFN8_9ASCO</name>
<sequence>MDIIEKLPEELILKVLKSIGIDDIITLGNSTSSASLKKTIISYFSKLSVCVNNRIKNLTHLGMYILTKSYLSKGKLQLIHDFKLLFELFRLNEATGSTLHQEITITYYIWDLVDFNQFLNMVLSLKGFGQMTFNLELEFDPSILGIINLNFLFEILNHLNLLKSITSLSLTNFLGDFDFDCTKFVSLKRFWVINSDIKFSTPLSQSQSLQDINIFPNVYGYNRNRWINLKSLPPNVNNLTLGHVILRGFSSYPSSLKCIKLKYVKDLTEGKTMLNLIKANTQSKSLKKLFINDLINVSDEINLELVEEIRSYESSLIELSIQNYFNNNNDAYDVNGNHNLENLVSLRLSNSVFSSCNSDSFNKVVKLNITNNNMKNIGNILKNQVLKELYISYNPIDWSQDIKWPPHLIRLELRNTGLGENLHKLQFPDSIKILGLEVNDIRSVENFKFPKNLTNLGLGSNRIEYIKNHYLPSKLEILHLTENLIKEPIDFRYNADGEKLQLISLYINSNSFNSLKGFKFPETIGAINFDDNHLRVCKDLEFPDSLFELSLVGCSLSEVDFKSKNLNLLNLSNNNLKSIKNLPKSINQLIMKFNKFERLDFKKFHEFTQLKYLTLGNNKLKKAKFTFNHALTNLDLSNNVVDELELDFGKQEVSTNLMSINLSGNKLKSLTSKDLGHKFPVAHNNLSEIDISDNLIKEKDIQLNSFPPNLKVFIIGHTGYQDQFGYNIGKNIIANPLCTGKRIES</sequence>
<dbReference type="Proteomes" id="UP001152531">
    <property type="component" value="Unassembled WGS sequence"/>
</dbReference>
<organism evidence="1 2">
    <name type="scientific">[Candida] jaroonii</name>
    <dbReference type="NCBI Taxonomy" id="467808"/>
    <lineage>
        <taxon>Eukaryota</taxon>
        <taxon>Fungi</taxon>
        <taxon>Dikarya</taxon>
        <taxon>Ascomycota</taxon>
        <taxon>Saccharomycotina</taxon>
        <taxon>Pichiomycetes</taxon>
        <taxon>Debaryomycetaceae</taxon>
        <taxon>Yamadazyma</taxon>
    </lineage>
</organism>
<protein>
    <submittedName>
        <fullName evidence="1">Uncharacterized protein</fullName>
    </submittedName>
</protein>
<gene>
    <name evidence="1" type="ORF">CLIB1444_16S01904</name>
</gene>